<evidence type="ECO:0000256" key="2">
    <source>
        <dbReference type="ARBA" id="ARBA00004922"/>
    </source>
</evidence>
<evidence type="ECO:0000256" key="8">
    <source>
        <dbReference type="ARBA" id="ARBA00022989"/>
    </source>
</evidence>
<evidence type="ECO:0000256" key="12">
    <source>
        <dbReference type="ARBA" id="ARBA00023180"/>
    </source>
</evidence>
<dbReference type="GO" id="GO:0030311">
    <property type="term" value="P:poly-N-acetyllactosamine biosynthetic process"/>
    <property type="evidence" value="ECO:0007669"/>
    <property type="project" value="TreeGrafter"/>
</dbReference>
<evidence type="ECO:0000256" key="11">
    <source>
        <dbReference type="ARBA" id="ARBA00023136"/>
    </source>
</evidence>
<evidence type="ECO:0000256" key="6">
    <source>
        <dbReference type="ARBA" id="ARBA00022692"/>
    </source>
</evidence>
<keyword evidence="12" id="KW-0325">Glycoprotein</keyword>
<dbReference type="PANTHER" id="PTHR11214:SF387">
    <property type="entry name" value="HEXOSYLTRANSFERASE"/>
    <property type="match status" value="1"/>
</dbReference>
<evidence type="ECO:0000313" key="14">
    <source>
        <dbReference type="EMBL" id="KAJ1080164.1"/>
    </source>
</evidence>
<protein>
    <recommendedName>
        <fullName evidence="13">Hexosyltransferase</fullName>
        <ecNumber evidence="13">2.4.1.-</ecNumber>
    </recommendedName>
</protein>
<dbReference type="PANTHER" id="PTHR11214">
    <property type="entry name" value="BETA-1,3-N-ACETYLGLUCOSAMINYLTRANSFERASE"/>
    <property type="match status" value="1"/>
</dbReference>
<evidence type="ECO:0000256" key="9">
    <source>
        <dbReference type="ARBA" id="ARBA00023034"/>
    </source>
</evidence>
<name>A0AAV7KQJ6_PLEWA</name>
<comment type="subcellular location">
    <subcellularLocation>
        <location evidence="1 13">Golgi apparatus membrane</location>
        <topology evidence="1 13">Single-pass type II membrane protein</topology>
    </subcellularLocation>
</comment>
<evidence type="ECO:0000313" key="15">
    <source>
        <dbReference type="Proteomes" id="UP001066276"/>
    </source>
</evidence>
<keyword evidence="9 13" id="KW-0333">Golgi apparatus</keyword>
<dbReference type="GO" id="GO:0006629">
    <property type="term" value="P:lipid metabolic process"/>
    <property type="evidence" value="ECO:0007669"/>
    <property type="project" value="UniProtKB-KW"/>
</dbReference>
<dbReference type="FunFam" id="3.90.550.50:FF:000001">
    <property type="entry name" value="Hexosyltransferase"/>
    <property type="match status" value="1"/>
</dbReference>
<reference evidence="14" key="1">
    <citation type="journal article" date="2022" name="bioRxiv">
        <title>Sequencing and chromosome-scale assembly of the giantPleurodeles waltlgenome.</title>
        <authorList>
            <person name="Brown T."/>
            <person name="Elewa A."/>
            <person name="Iarovenko S."/>
            <person name="Subramanian E."/>
            <person name="Araus A.J."/>
            <person name="Petzold A."/>
            <person name="Susuki M."/>
            <person name="Suzuki K.-i.T."/>
            <person name="Hayashi T."/>
            <person name="Toyoda A."/>
            <person name="Oliveira C."/>
            <person name="Osipova E."/>
            <person name="Leigh N.D."/>
            <person name="Simon A."/>
            <person name="Yun M.H."/>
        </authorList>
    </citation>
    <scope>NUCLEOTIDE SEQUENCE</scope>
    <source>
        <strain evidence="14">20211129_DDA</strain>
        <tissue evidence="14">Liver</tissue>
    </source>
</reference>
<proteinExistence type="inferred from homology"/>
<keyword evidence="4 13" id="KW-0328">Glycosyltransferase</keyword>
<dbReference type="Proteomes" id="UP001066276">
    <property type="component" value="Chromosome 12"/>
</dbReference>
<dbReference type="Gene3D" id="3.90.550.50">
    <property type="match status" value="1"/>
</dbReference>
<feature type="transmembrane region" description="Helical" evidence="13">
    <location>
        <begin position="70"/>
        <end position="91"/>
    </location>
</feature>
<evidence type="ECO:0000256" key="7">
    <source>
        <dbReference type="ARBA" id="ARBA00022968"/>
    </source>
</evidence>
<gene>
    <name evidence="14" type="ORF">NDU88_000384</name>
</gene>
<evidence type="ECO:0000256" key="13">
    <source>
        <dbReference type="RuleBase" id="RU363063"/>
    </source>
</evidence>
<evidence type="ECO:0000256" key="1">
    <source>
        <dbReference type="ARBA" id="ARBA00004323"/>
    </source>
</evidence>
<dbReference type="Pfam" id="PF01762">
    <property type="entry name" value="Galactosyl_T"/>
    <property type="match status" value="1"/>
</dbReference>
<organism evidence="14 15">
    <name type="scientific">Pleurodeles waltl</name>
    <name type="common">Iberian ribbed newt</name>
    <dbReference type="NCBI Taxonomy" id="8319"/>
    <lineage>
        <taxon>Eukaryota</taxon>
        <taxon>Metazoa</taxon>
        <taxon>Chordata</taxon>
        <taxon>Craniata</taxon>
        <taxon>Vertebrata</taxon>
        <taxon>Euteleostomi</taxon>
        <taxon>Amphibia</taxon>
        <taxon>Batrachia</taxon>
        <taxon>Caudata</taxon>
        <taxon>Salamandroidea</taxon>
        <taxon>Salamandridae</taxon>
        <taxon>Pleurodelinae</taxon>
        <taxon>Pleurodeles</taxon>
    </lineage>
</organism>
<keyword evidence="7 13" id="KW-0735">Signal-anchor</keyword>
<dbReference type="GO" id="GO:0006493">
    <property type="term" value="P:protein O-linked glycosylation"/>
    <property type="evidence" value="ECO:0007669"/>
    <property type="project" value="TreeGrafter"/>
</dbReference>
<dbReference type="GO" id="GO:0000139">
    <property type="term" value="C:Golgi membrane"/>
    <property type="evidence" value="ECO:0007669"/>
    <property type="project" value="UniProtKB-SubCell"/>
</dbReference>
<keyword evidence="15" id="KW-1185">Reference proteome</keyword>
<keyword evidence="10" id="KW-0443">Lipid metabolism</keyword>
<keyword evidence="8 13" id="KW-1133">Transmembrane helix</keyword>
<keyword evidence="5" id="KW-0808">Transferase</keyword>
<dbReference type="InterPro" id="IPR002659">
    <property type="entry name" value="Glyco_trans_31"/>
</dbReference>
<dbReference type="EC" id="2.4.1.-" evidence="13"/>
<sequence length="406" mass="45905">MVITHYVSDGHLLASYAGNDFHIATDGYHHTGDGHSMSEIAVMCKGWHQKTTESPSEKNLKNMKIWARRLLFASPFVITVSVLWVLMLSSLHDVHHKGFSSGPQRRSITLKDDMFTYHLNLTQHEVEFPHLQRYNCTLLVNKPGYCHFLGGKQLLLLALKSHPASSDRRAALRQTWAADSNALGYQVRPLFLMAADPSHGRMMLVKEEVKAFHDILLWDFTESHHNLSLKERCFLEWLHHHCKEVDFIFKGDDDMLVNPDALVKYVKTVGNASCCLHGAVQHHSVVVRSGKYGVTHSLFPLPKYPLFLSGGGFLVPGAAVTALYHTSTKLPVFPLDDVYLGILALAANIELRHSPLFFVFGLKYETCPYKAALAVHGVAPDDLLKIWKEMQETECEPIFKWKKPMI</sequence>
<comment type="pathway">
    <text evidence="2">Protein modification; protein glycosylation.</text>
</comment>
<evidence type="ECO:0000256" key="10">
    <source>
        <dbReference type="ARBA" id="ARBA00023098"/>
    </source>
</evidence>
<evidence type="ECO:0000256" key="4">
    <source>
        <dbReference type="ARBA" id="ARBA00022676"/>
    </source>
</evidence>
<evidence type="ECO:0000256" key="3">
    <source>
        <dbReference type="ARBA" id="ARBA00008661"/>
    </source>
</evidence>
<keyword evidence="11 13" id="KW-0472">Membrane</keyword>
<comment type="similarity">
    <text evidence="3 13">Belongs to the glycosyltransferase 31 family.</text>
</comment>
<dbReference type="AlphaFoldDB" id="A0AAV7KQJ6"/>
<accession>A0AAV7KQJ6</accession>
<keyword evidence="6 13" id="KW-0812">Transmembrane</keyword>
<dbReference type="GO" id="GO:0016262">
    <property type="term" value="F:protein N-acetylglucosaminyltransferase activity"/>
    <property type="evidence" value="ECO:0007669"/>
    <property type="project" value="TreeGrafter"/>
</dbReference>
<dbReference type="EMBL" id="JANPWB010000016">
    <property type="protein sequence ID" value="KAJ1080164.1"/>
    <property type="molecule type" value="Genomic_DNA"/>
</dbReference>
<evidence type="ECO:0000256" key="5">
    <source>
        <dbReference type="ARBA" id="ARBA00022679"/>
    </source>
</evidence>
<comment type="caution">
    <text evidence="14">The sequence shown here is derived from an EMBL/GenBank/DDBJ whole genome shotgun (WGS) entry which is preliminary data.</text>
</comment>